<organism evidence="1 2">
    <name type="scientific">Knipowitschia caucasica</name>
    <name type="common">Caucasian dwarf goby</name>
    <name type="synonym">Pomatoschistus caucasicus</name>
    <dbReference type="NCBI Taxonomy" id="637954"/>
    <lineage>
        <taxon>Eukaryota</taxon>
        <taxon>Metazoa</taxon>
        <taxon>Chordata</taxon>
        <taxon>Craniata</taxon>
        <taxon>Vertebrata</taxon>
        <taxon>Euteleostomi</taxon>
        <taxon>Actinopterygii</taxon>
        <taxon>Neopterygii</taxon>
        <taxon>Teleostei</taxon>
        <taxon>Neoteleostei</taxon>
        <taxon>Acanthomorphata</taxon>
        <taxon>Gobiaria</taxon>
        <taxon>Gobiiformes</taxon>
        <taxon>Gobioidei</taxon>
        <taxon>Gobiidae</taxon>
        <taxon>Gobiinae</taxon>
        <taxon>Knipowitschia</taxon>
    </lineage>
</organism>
<name>A0AAV2K0Q4_KNICA</name>
<sequence length="127" mass="14102">MGPAWGTSPNPVRCQIPTVTLHNQSHTGPVQRQARGRGGAWNTLNSELNSATRLRYFRMWTAVQGIGALQQPCAQLMAWCTAYRWLQDKRAARRRDLLAGQPLTRLTHSDTGCSAVCRCHQRGICSG</sequence>
<keyword evidence="2" id="KW-1185">Reference proteome</keyword>
<dbReference type="AlphaFoldDB" id="A0AAV2K0Q4"/>
<dbReference type="Proteomes" id="UP001497482">
    <property type="component" value="Chromosome 15"/>
</dbReference>
<protein>
    <submittedName>
        <fullName evidence="1">Uncharacterized protein</fullName>
    </submittedName>
</protein>
<reference evidence="1 2" key="1">
    <citation type="submission" date="2024-04" db="EMBL/GenBank/DDBJ databases">
        <authorList>
            <person name="Waldvogel A.-M."/>
            <person name="Schoenle A."/>
        </authorList>
    </citation>
    <scope>NUCLEOTIDE SEQUENCE [LARGE SCALE GENOMIC DNA]</scope>
</reference>
<proteinExistence type="predicted"/>
<dbReference type="EMBL" id="OZ035837">
    <property type="protein sequence ID" value="CAL1582026.1"/>
    <property type="molecule type" value="Genomic_DNA"/>
</dbReference>
<accession>A0AAV2K0Q4</accession>
<gene>
    <name evidence="1" type="ORF">KC01_LOCUS12718</name>
</gene>
<evidence type="ECO:0000313" key="2">
    <source>
        <dbReference type="Proteomes" id="UP001497482"/>
    </source>
</evidence>
<evidence type="ECO:0000313" key="1">
    <source>
        <dbReference type="EMBL" id="CAL1582026.1"/>
    </source>
</evidence>